<gene>
    <name evidence="2" type="ORF">FCM35_KLT10298</name>
</gene>
<keyword evidence="2" id="KW-0808">Transferase</keyword>
<keyword evidence="3" id="KW-1185">Reference proteome</keyword>
<evidence type="ECO:0000313" key="3">
    <source>
        <dbReference type="Proteomes" id="UP000623129"/>
    </source>
</evidence>
<accession>A0A833V5N7</accession>
<dbReference type="Gene3D" id="3.40.50.2000">
    <property type="entry name" value="Glycogen Phosphorylase B"/>
    <property type="match status" value="1"/>
</dbReference>
<dbReference type="GO" id="GO:0035251">
    <property type="term" value="F:UDP-glucosyltransferase activity"/>
    <property type="evidence" value="ECO:0007669"/>
    <property type="project" value="TreeGrafter"/>
</dbReference>
<dbReference type="AlphaFoldDB" id="A0A833V5N7"/>
<reference evidence="2" key="1">
    <citation type="submission" date="2020-01" db="EMBL/GenBank/DDBJ databases">
        <title>Genome sequence of Kobresia littledalei, the first chromosome-level genome in the family Cyperaceae.</title>
        <authorList>
            <person name="Qu G."/>
        </authorList>
    </citation>
    <scope>NUCLEOTIDE SEQUENCE</scope>
    <source>
        <strain evidence="2">C.B.Clarke</strain>
        <tissue evidence="2">Leaf</tissue>
    </source>
</reference>
<name>A0A833V5N7_9POAL</name>
<dbReference type="PANTHER" id="PTHR48047:SF51">
    <property type="entry name" value="GLYCOSYLTRANSFERASE"/>
    <property type="match status" value="1"/>
</dbReference>
<organism evidence="2 3">
    <name type="scientific">Carex littledalei</name>
    <dbReference type="NCBI Taxonomy" id="544730"/>
    <lineage>
        <taxon>Eukaryota</taxon>
        <taxon>Viridiplantae</taxon>
        <taxon>Streptophyta</taxon>
        <taxon>Embryophyta</taxon>
        <taxon>Tracheophyta</taxon>
        <taxon>Spermatophyta</taxon>
        <taxon>Magnoliopsida</taxon>
        <taxon>Liliopsida</taxon>
        <taxon>Poales</taxon>
        <taxon>Cyperaceae</taxon>
        <taxon>Cyperoideae</taxon>
        <taxon>Cariceae</taxon>
        <taxon>Carex</taxon>
        <taxon>Carex subgen. Euthyceras</taxon>
    </lineage>
</organism>
<sequence>MDSSSSSNLPHIALFPFMSKGHTIPLLHLAHLLHHRHLVSHITFFTNPLNASFIRSTLSSTAARNTSIITLPFHDNLPNGIHPDMESTDQLPSIDLFIPFVTIIPRLQPAFSNAISH</sequence>
<evidence type="ECO:0000313" key="2">
    <source>
        <dbReference type="EMBL" id="KAF3325227.1"/>
    </source>
</evidence>
<comment type="caution">
    <text evidence="2">The sequence shown here is derived from an EMBL/GenBank/DDBJ whole genome shotgun (WGS) entry which is preliminary data.</text>
</comment>
<dbReference type="OrthoDB" id="5835829at2759"/>
<dbReference type="Proteomes" id="UP000623129">
    <property type="component" value="Unassembled WGS sequence"/>
</dbReference>
<comment type="similarity">
    <text evidence="1">Belongs to the UDP-glycosyltransferase family.</text>
</comment>
<protein>
    <submittedName>
        <fullName evidence="2">UDP-glycosyltransferase 90A1-like protein</fullName>
    </submittedName>
</protein>
<evidence type="ECO:0000256" key="1">
    <source>
        <dbReference type="ARBA" id="ARBA00009995"/>
    </source>
</evidence>
<dbReference type="EMBL" id="SWLB01000020">
    <property type="protein sequence ID" value="KAF3325227.1"/>
    <property type="molecule type" value="Genomic_DNA"/>
</dbReference>
<dbReference type="PANTHER" id="PTHR48047">
    <property type="entry name" value="GLYCOSYLTRANSFERASE"/>
    <property type="match status" value="1"/>
</dbReference>
<proteinExistence type="inferred from homology"/>
<dbReference type="SUPFAM" id="SSF53756">
    <property type="entry name" value="UDP-Glycosyltransferase/glycogen phosphorylase"/>
    <property type="match status" value="1"/>
</dbReference>